<evidence type="ECO:0000313" key="5">
    <source>
        <dbReference type="Proteomes" id="UP000800235"/>
    </source>
</evidence>
<feature type="domain" description="BPL/LPL catalytic" evidence="3">
    <location>
        <begin position="398"/>
        <end position="600"/>
    </location>
</feature>
<organism evidence="4 5">
    <name type="scientific">Tothia fuscella</name>
    <dbReference type="NCBI Taxonomy" id="1048955"/>
    <lineage>
        <taxon>Eukaryota</taxon>
        <taxon>Fungi</taxon>
        <taxon>Dikarya</taxon>
        <taxon>Ascomycota</taxon>
        <taxon>Pezizomycotina</taxon>
        <taxon>Dothideomycetes</taxon>
        <taxon>Pleosporomycetidae</taxon>
        <taxon>Venturiales</taxon>
        <taxon>Cylindrosympodiaceae</taxon>
        <taxon>Tothia</taxon>
    </lineage>
</organism>
<dbReference type="PANTHER" id="PTHR12835">
    <property type="entry name" value="BIOTIN PROTEIN LIGASE"/>
    <property type="match status" value="1"/>
</dbReference>
<evidence type="ECO:0000313" key="4">
    <source>
        <dbReference type="EMBL" id="KAF2432829.1"/>
    </source>
</evidence>
<dbReference type="InterPro" id="IPR004143">
    <property type="entry name" value="BPL_LPL_catalytic"/>
</dbReference>
<dbReference type="GO" id="GO:0004077">
    <property type="term" value="F:biotin--[biotin carboxyl-carrier protein] ligase activity"/>
    <property type="evidence" value="ECO:0007669"/>
    <property type="project" value="InterPro"/>
</dbReference>
<dbReference type="EMBL" id="MU007024">
    <property type="protein sequence ID" value="KAF2432829.1"/>
    <property type="molecule type" value="Genomic_DNA"/>
</dbReference>
<dbReference type="Gene3D" id="3.40.50.880">
    <property type="match status" value="1"/>
</dbReference>
<dbReference type="GO" id="GO:0005737">
    <property type="term" value="C:cytoplasm"/>
    <property type="evidence" value="ECO:0007669"/>
    <property type="project" value="TreeGrafter"/>
</dbReference>
<dbReference type="NCBIfam" id="TIGR00121">
    <property type="entry name" value="birA_ligase"/>
    <property type="match status" value="1"/>
</dbReference>
<gene>
    <name evidence="4" type="ORF">EJ08DRAFT_116688</name>
</gene>
<dbReference type="CDD" id="cd16442">
    <property type="entry name" value="BPL"/>
    <property type="match status" value="1"/>
</dbReference>
<keyword evidence="5" id="KW-1185">Reference proteome</keyword>
<dbReference type="AlphaFoldDB" id="A0A9P4TZS6"/>
<dbReference type="SUPFAM" id="SSF55681">
    <property type="entry name" value="Class II aaRS and biotin synthetases"/>
    <property type="match status" value="1"/>
</dbReference>
<evidence type="ECO:0000259" key="3">
    <source>
        <dbReference type="PROSITE" id="PS51733"/>
    </source>
</evidence>
<dbReference type="Proteomes" id="UP000800235">
    <property type="component" value="Unassembled WGS sequence"/>
</dbReference>
<sequence>MASNKRVNVLVYSGPGSTVESVRHCLYSLRRLLSPNYAVIPVNGDAIIKEPWSSTCALLVFPGGADLPYCRTLNGAGNRKIMQYVHLGGAFLGLCAGGYYACKRCEFMVGDQKMEVVGDRELGFFPGTCRGLAFPGFVYHSENGARAAEIKVNKSAFAISGGNTPDSFWSYFNGGGVFVDAEKYRDRGVEILASYSEKVHVKSGAEAAAVVYCKVGEGNAILTSPHPEFAAANLNPQGKGPEFAKVVEVLEQDDNLRIDFLKACLLKLGLQVNQTEQSVPSLSRLHLSSLTPMETAELVASWAEIITKGDDNEEYIKGENDTFHLEKTSTWSMGALKSAIASVLPTSNGDTTDVDGANDSILDYDKVIKRLVTHEKELPSSKETPYFNHHAFFANLTHYIRTTNGTEGWFGKHLMYGEVVTSTSTMLEKNPDLLKHVDIGFTVTATTQVAGRGRGSNVWVSPPGSLMFSTVIKHSMQLTQTAPVIFIQYLAALAVIRGVQTYAPGYAKLPVRLKWPNDIYALDPKGDGKAYIKIGGILVNSSYAGSDYTLVTGIGLNVANAAPTTSLNALATEKGLEPFQQEKLLARILTCFESIYNKFCREGWSRDLEAEYYRSWLHTDQIVTLEAQDGVKARIKGITRDWGLLIAEELGWDDRDTGKIWQLQSDSNSFDFFKGLVKRKI</sequence>
<dbReference type="PROSITE" id="PS51733">
    <property type="entry name" value="BPL_LPL_CATALYTIC"/>
    <property type="match status" value="1"/>
</dbReference>
<name>A0A9P4TZS6_9PEZI</name>
<keyword evidence="2" id="KW-0436">Ligase</keyword>
<dbReference type="Pfam" id="PF09825">
    <property type="entry name" value="BPL_N"/>
    <property type="match status" value="1"/>
</dbReference>
<comment type="caution">
    <text evidence="4">The sequence shown here is derived from an EMBL/GenBank/DDBJ whole genome shotgun (WGS) entry which is preliminary data.</text>
</comment>
<dbReference type="InterPro" id="IPR004408">
    <property type="entry name" value="Biotin_CoA_COase_ligase"/>
</dbReference>
<dbReference type="OrthoDB" id="10250105at2759"/>
<accession>A0A9P4TZS6</accession>
<evidence type="ECO:0000256" key="2">
    <source>
        <dbReference type="ARBA" id="ARBA00022598"/>
    </source>
</evidence>
<dbReference type="SUPFAM" id="SSF52317">
    <property type="entry name" value="Class I glutamine amidotransferase-like"/>
    <property type="match status" value="1"/>
</dbReference>
<comment type="similarity">
    <text evidence="1">Belongs to the biotin--protein ligase family.</text>
</comment>
<dbReference type="InterPro" id="IPR029062">
    <property type="entry name" value="Class_I_gatase-like"/>
</dbReference>
<dbReference type="CDD" id="cd03144">
    <property type="entry name" value="GATase1_ScBLP_like"/>
    <property type="match status" value="1"/>
</dbReference>
<dbReference type="InterPro" id="IPR019197">
    <property type="entry name" value="Biotin-prot_ligase_N"/>
</dbReference>
<dbReference type="Pfam" id="PF03099">
    <property type="entry name" value="BPL_LplA_LipB"/>
    <property type="match status" value="1"/>
</dbReference>
<reference evidence="4" key="1">
    <citation type="journal article" date="2020" name="Stud. Mycol.">
        <title>101 Dothideomycetes genomes: a test case for predicting lifestyles and emergence of pathogens.</title>
        <authorList>
            <person name="Haridas S."/>
            <person name="Albert R."/>
            <person name="Binder M."/>
            <person name="Bloem J."/>
            <person name="Labutti K."/>
            <person name="Salamov A."/>
            <person name="Andreopoulos B."/>
            <person name="Baker S."/>
            <person name="Barry K."/>
            <person name="Bills G."/>
            <person name="Bluhm B."/>
            <person name="Cannon C."/>
            <person name="Castanera R."/>
            <person name="Culley D."/>
            <person name="Daum C."/>
            <person name="Ezra D."/>
            <person name="Gonzalez J."/>
            <person name="Henrissat B."/>
            <person name="Kuo A."/>
            <person name="Liang C."/>
            <person name="Lipzen A."/>
            <person name="Lutzoni F."/>
            <person name="Magnuson J."/>
            <person name="Mondo S."/>
            <person name="Nolan M."/>
            <person name="Ohm R."/>
            <person name="Pangilinan J."/>
            <person name="Park H.-J."/>
            <person name="Ramirez L."/>
            <person name="Alfaro M."/>
            <person name="Sun H."/>
            <person name="Tritt A."/>
            <person name="Yoshinaga Y."/>
            <person name="Zwiers L.-H."/>
            <person name="Turgeon B."/>
            <person name="Goodwin S."/>
            <person name="Spatafora J."/>
            <person name="Crous P."/>
            <person name="Grigoriev I."/>
        </authorList>
    </citation>
    <scope>NUCLEOTIDE SEQUENCE</scope>
    <source>
        <strain evidence="4">CBS 130266</strain>
    </source>
</reference>
<dbReference type="InterPro" id="IPR045864">
    <property type="entry name" value="aa-tRNA-synth_II/BPL/LPL"/>
</dbReference>
<proteinExistence type="inferred from homology"/>
<dbReference type="Gene3D" id="3.30.930.10">
    <property type="entry name" value="Bira Bifunctional Protein, Domain 2"/>
    <property type="match status" value="1"/>
</dbReference>
<protein>
    <submittedName>
        <fullName evidence="4">Class II aaRS and biotin synthetase</fullName>
    </submittedName>
</protein>
<dbReference type="PANTHER" id="PTHR12835:SF5">
    <property type="entry name" value="BIOTIN--PROTEIN LIGASE"/>
    <property type="match status" value="1"/>
</dbReference>
<evidence type="ECO:0000256" key="1">
    <source>
        <dbReference type="ARBA" id="ARBA00009934"/>
    </source>
</evidence>